<feature type="domain" description="Carbohydrate kinase PfkB" evidence="3">
    <location>
        <begin position="6"/>
        <end position="299"/>
    </location>
</feature>
<dbReference type="AlphaFoldDB" id="A0A1H1MUG8"/>
<dbReference type="PRINTS" id="PR00990">
    <property type="entry name" value="RIBOKINASE"/>
</dbReference>
<name>A0A1H1MUG8_9GAMM</name>
<evidence type="ECO:0000313" key="5">
    <source>
        <dbReference type="Proteomes" id="UP000243207"/>
    </source>
</evidence>
<dbReference type="Gene3D" id="3.40.1190.20">
    <property type="match status" value="1"/>
</dbReference>
<keyword evidence="5" id="KW-1185">Reference proteome</keyword>
<accession>A0A1H1MUG8</accession>
<dbReference type="EMBL" id="LT629736">
    <property type="protein sequence ID" value="SDR90278.1"/>
    <property type="molecule type" value="Genomic_DNA"/>
</dbReference>
<dbReference type="PANTHER" id="PTHR10584">
    <property type="entry name" value="SUGAR KINASE"/>
    <property type="match status" value="1"/>
</dbReference>
<sequence>MQQSTLLSLGSINADFQVRIDQAPGSTETLLAHEFRRFAGGKASNTAWLGALFDHESWLLGRVGDDDLAEQALAPLREAGIDVSAVTRAAGQHTGVSMITVPPDAKKHIVLATNANDDWDEEAALAVVKAVEQARLPACLVADCEVPAWVVQRAVEAASRRSIPVVLDPSFPDRVEPNLLGGLLAITPNESEAEGLLGRAIDSLDDAAQAAHELRQAGVRIVCLKLSDGGCLLDAGKGAMHIPAGEAEPVDTTGAGDCFTGVLAIALLEGREPIEAAAWAVAASNAAVTTYGSKPAYPTRDAVAPVVDGLMRKARRVDG</sequence>
<dbReference type="InterPro" id="IPR029056">
    <property type="entry name" value="Ribokinase-like"/>
</dbReference>
<dbReference type="InterPro" id="IPR002139">
    <property type="entry name" value="Ribo/fructo_kinase"/>
</dbReference>
<organism evidence="4 5">
    <name type="scientific">Halopseudomonas xinjiangensis</name>
    <dbReference type="NCBI Taxonomy" id="487184"/>
    <lineage>
        <taxon>Bacteria</taxon>
        <taxon>Pseudomonadati</taxon>
        <taxon>Pseudomonadota</taxon>
        <taxon>Gammaproteobacteria</taxon>
        <taxon>Pseudomonadales</taxon>
        <taxon>Pseudomonadaceae</taxon>
        <taxon>Halopseudomonas</taxon>
    </lineage>
</organism>
<protein>
    <submittedName>
        <fullName evidence="4">Ribokinase</fullName>
    </submittedName>
</protein>
<dbReference type="RefSeq" id="WP_093391702.1">
    <property type="nucleotide sequence ID" value="NZ_LT629736.1"/>
</dbReference>
<reference evidence="5" key="1">
    <citation type="submission" date="2016-10" db="EMBL/GenBank/DDBJ databases">
        <authorList>
            <person name="Varghese N."/>
            <person name="Submissions S."/>
        </authorList>
    </citation>
    <scope>NUCLEOTIDE SEQUENCE [LARGE SCALE GENOMIC DNA]</scope>
    <source>
        <strain evidence="5">NRRL B-51270</strain>
    </source>
</reference>
<dbReference type="Proteomes" id="UP000243207">
    <property type="component" value="Chromosome I"/>
</dbReference>
<dbReference type="PANTHER" id="PTHR10584:SF166">
    <property type="entry name" value="RIBOKINASE"/>
    <property type="match status" value="1"/>
</dbReference>
<evidence type="ECO:0000256" key="2">
    <source>
        <dbReference type="ARBA" id="ARBA00022777"/>
    </source>
</evidence>
<dbReference type="STRING" id="487184.SAMN05216421_0541"/>
<dbReference type="SUPFAM" id="SSF53613">
    <property type="entry name" value="Ribokinase-like"/>
    <property type="match status" value="1"/>
</dbReference>
<dbReference type="Pfam" id="PF00294">
    <property type="entry name" value="PfkB"/>
    <property type="match status" value="1"/>
</dbReference>
<dbReference type="GO" id="GO:0006796">
    <property type="term" value="P:phosphate-containing compound metabolic process"/>
    <property type="evidence" value="ECO:0007669"/>
    <property type="project" value="UniProtKB-ARBA"/>
</dbReference>
<dbReference type="InterPro" id="IPR011611">
    <property type="entry name" value="PfkB_dom"/>
</dbReference>
<proteinExistence type="predicted"/>
<evidence type="ECO:0000259" key="3">
    <source>
        <dbReference type="Pfam" id="PF00294"/>
    </source>
</evidence>
<keyword evidence="1" id="KW-0808">Transferase</keyword>
<gene>
    <name evidence="4" type="ORF">SAMN05216421_0541</name>
</gene>
<evidence type="ECO:0000256" key="1">
    <source>
        <dbReference type="ARBA" id="ARBA00022679"/>
    </source>
</evidence>
<keyword evidence="2 4" id="KW-0418">Kinase</keyword>
<dbReference type="OrthoDB" id="9813569at2"/>
<evidence type="ECO:0000313" key="4">
    <source>
        <dbReference type="EMBL" id="SDR90278.1"/>
    </source>
</evidence>
<dbReference type="GO" id="GO:0016301">
    <property type="term" value="F:kinase activity"/>
    <property type="evidence" value="ECO:0007669"/>
    <property type="project" value="UniProtKB-KW"/>
</dbReference>